<dbReference type="Proteomes" id="UP001145742">
    <property type="component" value="Unassembled WGS sequence"/>
</dbReference>
<organism evidence="10 11">
    <name type="scientific">Willisornis vidua</name>
    <name type="common">Xingu scale-backed antbird</name>
    <dbReference type="NCBI Taxonomy" id="1566151"/>
    <lineage>
        <taxon>Eukaryota</taxon>
        <taxon>Metazoa</taxon>
        <taxon>Chordata</taxon>
        <taxon>Craniata</taxon>
        <taxon>Vertebrata</taxon>
        <taxon>Euteleostomi</taxon>
        <taxon>Archelosauria</taxon>
        <taxon>Archosauria</taxon>
        <taxon>Dinosauria</taxon>
        <taxon>Saurischia</taxon>
        <taxon>Theropoda</taxon>
        <taxon>Coelurosauria</taxon>
        <taxon>Aves</taxon>
        <taxon>Neognathae</taxon>
        <taxon>Neoaves</taxon>
        <taxon>Telluraves</taxon>
        <taxon>Australaves</taxon>
        <taxon>Passeriformes</taxon>
        <taxon>Thamnophilidae</taxon>
        <taxon>Willisornis</taxon>
    </lineage>
</organism>
<dbReference type="SUPFAM" id="SSF57667">
    <property type="entry name" value="beta-beta-alpha zinc fingers"/>
    <property type="match status" value="4"/>
</dbReference>
<dbReference type="Pfam" id="PF00096">
    <property type="entry name" value="zf-C2H2"/>
    <property type="match status" value="5"/>
</dbReference>
<comment type="caution">
    <text evidence="10">The sequence shown here is derived from an EMBL/GenBank/DDBJ whole genome shotgun (WGS) entry which is preliminary data.</text>
</comment>
<feature type="domain" description="C2H2-type" evidence="9">
    <location>
        <begin position="300"/>
        <end position="327"/>
    </location>
</feature>
<evidence type="ECO:0000256" key="5">
    <source>
        <dbReference type="ARBA" id="ARBA00022833"/>
    </source>
</evidence>
<proteinExistence type="predicted"/>
<protein>
    <submittedName>
        <fullName evidence="10">Zinc finger protein 629-like</fullName>
    </submittedName>
</protein>
<comment type="subcellular location">
    <subcellularLocation>
        <location evidence="1">Nucleus</location>
    </subcellularLocation>
</comment>
<evidence type="ECO:0000256" key="1">
    <source>
        <dbReference type="ARBA" id="ARBA00004123"/>
    </source>
</evidence>
<dbReference type="InterPro" id="IPR036236">
    <property type="entry name" value="Znf_C2H2_sf"/>
</dbReference>
<dbReference type="PROSITE" id="PS50157">
    <property type="entry name" value="ZINC_FINGER_C2H2_2"/>
    <property type="match status" value="7"/>
</dbReference>
<keyword evidence="5" id="KW-0862">Zinc</keyword>
<feature type="domain" description="C2H2-type" evidence="9">
    <location>
        <begin position="328"/>
        <end position="355"/>
    </location>
</feature>
<keyword evidence="2" id="KW-0479">Metal-binding</keyword>
<dbReference type="PANTHER" id="PTHR23234:SF8">
    <property type="entry name" value="C2H2-TYPE DOMAIN-CONTAINING PROTEIN"/>
    <property type="match status" value="1"/>
</dbReference>
<dbReference type="Pfam" id="PF13912">
    <property type="entry name" value="zf-C2H2_6"/>
    <property type="match status" value="1"/>
</dbReference>
<evidence type="ECO:0000313" key="11">
    <source>
        <dbReference type="Proteomes" id="UP001145742"/>
    </source>
</evidence>
<dbReference type="InterPro" id="IPR013087">
    <property type="entry name" value="Znf_C2H2_type"/>
</dbReference>
<evidence type="ECO:0000259" key="9">
    <source>
        <dbReference type="PROSITE" id="PS50157"/>
    </source>
</evidence>
<dbReference type="Gene3D" id="3.30.160.60">
    <property type="entry name" value="Classic Zinc Finger"/>
    <property type="match status" value="7"/>
</dbReference>
<feature type="region of interest" description="Disordered" evidence="8">
    <location>
        <begin position="123"/>
        <end position="159"/>
    </location>
</feature>
<dbReference type="SMART" id="SM00355">
    <property type="entry name" value="ZnF_C2H2"/>
    <property type="match status" value="7"/>
</dbReference>
<dbReference type="PANTHER" id="PTHR23234">
    <property type="entry name" value="ZNF44 PROTEIN"/>
    <property type="match status" value="1"/>
</dbReference>
<evidence type="ECO:0000256" key="3">
    <source>
        <dbReference type="ARBA" id="ARBA00022737"/>
    </source>
</evidence>
<evidence type="ECO:0000256" key="7">
    <source>
        <dbReference type="PROSITE-ProRule" id="PRU00042"/>
    </source>
</evidence>
<evidence type="ECO:0000256" key="6">
    <source>
        <dbReference type="ARBA" id="ARBA00023242"/>
    </source>
</evidence>
<keyword evidence="3" id="KW-0677">Repeat</keyword>
<keyword evidence="11" id="KW-1185">Reference proteome</keyword>
<feature type="domain" description="C2H2-type" evidence="9">
    <location>
        <begin position="216"/>
        <end position="243"/>
    </location>
</feature>
<keyword evidence="6" id="KW-0539">Nucleus</keyword>
<keyword evidence="4 7" id="KW-0863">Zinc-finger</keyword>
<dbReference type="InterPro" id="IPR050758">
    <property type="entry name" value="Znf_C2H2-type"/>
</dbReference>
<evidence type="ECO:0000256" key="4">
    <source>
        <dbReference type="ARBA" id="ARBA00022771"/>
    </source>
</evidence>
<accession>A0ABQ9DR39</accession>
<gene>
    <name evidence="10" type="ORF">WISP_31009</name>
</gene>
<evidence type="ECO:0000313" key="10">
    <source>
        <dbReference type="EMBL" id="KAJ7424010.1"/>
    </source>
</evidence>
<feature type="domain" description="C2H2-type" evidence="9">
    <location>
        <begin position="356"/>
        <end position="378"/>
    </location>
</feature>
<reference evidence="10" key="1">
    <citation type="submission" date="2019-10" db="EMBL/GenBank/DDBJ databases">
        <authorList>
            <person name="Soares A.E.R."/>
            <person name="Aleixo A."/>
            <person name="Schneider P."/>
            <person name="Miyaki C.Y."/>
            <person name="Schneider M.P."/>
            <person name="Mello C."/>
            <person name="Vasconcelos A.T.R."/>
        </authorList>
    </citation>
    <scope>NUCLEOTIDE SEQUENCE</scope>
    <source>
        <tissue evidence="10">Muscle</tissue>
    </source>
</reference>
<feature type="domain" description="C2H2-type" evidence="9">
    <location>
        <begin position="244"/>
        <end position="271"/>
    </location>
</feature>
<evidence type="ECO:0000256" key="8">
    <source>
        <dbReference type="SAM" id="MobiDB-lite"/>
    </source>
</evidence>
<dbReference type="Pfam" id="PF13465">
    <property type="entry name" value="zf-H2C2_2"/>
    <property type="match status" value="1"/>
</dbReference>
<feature type="domain" description="C2H2-type" evidence="9">
    <location>
        <begin position="188"/>
        <end position="215"/>
    </location>
</feature>
<sequence length="514" mass="57929">MCLRLVFPPNQDFSFPNLGDMEEETVIKIEVPWDSQAGEEEVSAPLPLSCAASSSRPSPLAAGQLRCQRHPAGDEFGGISFPFPVAWRQIPSLSFFLPAPGTELSMERMEDKSPRQNLMAEAVLNGSTTQEVTGEEKPQRSTRKRDSKSSPLGSEEERPPLCWDSDWSFSQSSDLVVPEQLHSREKSYECLECGKSFSRSSTLIRHQQIHTGERPYKCLECWKSFTNSSHLIRHQHTHTGERPYTCRECGKSFSNCSNLTSHKLIHTGERPYECSECGKRFQSSSGLLRHQRTHTGERPFHCTDCGKRFNHSSSLVIHRRIHTGERPYECSECGKSFNQSSILVKHQRIHTGEKPYKCPECGKSFTQSSVLTRHQRTHRVPSTFDRALEEDEELRVDEDEGETAQTSPDKVQQLLIKEEDSEPDSDAPGVGGLIVASSSGDFAQEGHWSVGASPEEATKLIRGMEQLCCEERLIELGLFNLEKRRLRGDLIVTFQDLKGADRKDGGIHRLTKLI</sequence>
<feature type="domain" description="C2H2-type" evidence="9">
    <location>
        <begin position="272"/>
        <end position="299"/>
    </location>
</feature>
<name>A0ABQ9DR39_9PASS</name>
<evidence type="ECO:0000256" key="2">
    <source>
        <dbReference type="ARBA" id="ARBA00022723"/>
    </source>
</evidence>
<dbReference type="EMBL" id="WHWB01032762">
    <property type="protein sequence ID" value="KAJ7424010.1"/>
    <property type="molecule type" value="Genomic_DNA"/>
</dbReference>
<dbReference type="PROSITE" id="PS00028">
    <property type="entry name" value="ZINC_FINGER_C2H2_1"/>
    <property type="match status" value="7"/>
</dbReference>